<dbReference type="RefSeq" id="WP_068542919.1">
    <property type="nucleotide sequence ID" value="NZ_LSFI01000039.1"/>
</dbReference>
<evidence type="ECO:0000313" key="1">
    <source>
        <dbReference type="EMBL" id="OAG27145.1"/>
    </source>
</evidence>
<accession>A0A177E5H1</accession>
<dbReference type="InterPro" id="IPR029058">
    <property type="entry name" value="AB_hydrolase_fold"/>
</dbReference>
<comment type="caution">
    <text evidence="1">The sequence shown here is derived from an EMBL/GenBank/DDBJ whole genome shotgun (WGS) entry which is preliminary data.</text>
</comment>
<dbReference type="STRING" id="1795632.TH606_08535"/>
<dbReference type="AlphaFoldDB" id="A0A177E5H1"/>
<organism evidence="1 2">
    <name type="scientific">Thermodesulfatator autotrophicus</name>
    <dbReference type="NCBI Taxonomy" id="1795632"/>
    <lineage>
        <taxon>Bacteria</taxon>
        <taxon>Pseudomonadati</taxon>
        <taxon>Thermodesulfobacteriota</taxon>
        <taxon>Thermodesulfobacteria</taxon>
        <taxon>Thermodesulfobacteriales</taxon>
        <taxon>Thermodesulfatatoraceae</taxon>
        <taxon>Thermodesulfatator</taxon>
    </lineage>
</organism>
<sequence>MKFRFIKRKGEGLLIFFLGWSLDERPFLPLMEKEHFDVCFIYDYREDKLPSFPEYPETIVLAWSAGVIFALSYQEKFNKLTLCGGTGFLRHSKWGIPPKIYDATLLALKKDGEKALLSFYRNLFWREEDFNFFIKNRPRRPLTEIIEELEVLKEKSFSGKPKHARILVTEKDRIIPARNQKNFWNYVGLSFTLKPWEHFPFYRAKTLSSFCLT</sequence>
<keyword evidence="2" id="KW-1185">Reference proteome</keyword>
<proteinExistence type="predicted"/>
<dbReference type="ESTHER" id="9bact-a0a177e5h1">
    <property type="family name" value="BioG_Pimeloyl-ACP-methyl-esterase"/>
</dbReference>
<reference evidence="1 2" key="1">
    <citation type="submission" date="2016-02" db="EMBL/GenBank/DDBJ databases">
        <title>Draft genome sequence of Thermodesulfatator sp. S606.</title>
        <authorList>
            <person name="Lai Q."/>
            <person name="Cao J."/>
            <person name="Dupont S."/>
            <person name="Shao Z."/>
            <person name="Jebbar M."/>
            <person name="Alain K."/>
        </authorList>
    </citation>
    <scope>NUCLEOTIDE SEQUENCE [LARGE SCALE GENOMIC DNA]</scope>
    <source>
        <strain evidence="1 2">S606</strain>
    </source>
</reference>
<dbReference type="Pfam" id="PF04301">
    <property type="entry name" value="BioG"/>
    <property type="match status" value="1"/>
</dbReference>
<name>A0A177E5H1_9BACT</name>
<protein>
    <submittedName>
        <fullName evidence="1">Uncharacterized protein</fullName>
    </submittedName>
</protein>
<evidence type="ECO:0000313" key="2">
    <source>
        <dbReference type="Proteomes" id="UP000076964"/>
    </source>
</evidence>
<dbReference type="InterPro" id="IPR007398">
    <property type="entry name" value="BioG"/>
</dbReference>
<dbReference type="SUPFAM" id="SSF53474">
    <property type="entry name" value="alpha/beta-Hydrolases"/>
    <property type="match status" value="1"/>
</dbReference>
<gene>
    <name evidence="1" type="ORF">TH606_08535</name>
</gene>
<dbReference type="EMBL" id="LSFI01000039">
    <property type="protein sequence ID" value="OAG27145.1"/>
    <property type="molecule type" value="Genomic_DNA"/>
</dbReference>
<dbReference type="Proteomes" id="UP000076964">
    <property type="component" value="Unassembled WGS sequence"/>
</dbReference>